<evidence type="ECO:0000313" key="3">
    <source>
        <dbReference type="EMBL" id="ROU06579.1"/>
    </source>
</evidence>
<accession>A0A3N2RGM5</accession>
<gene>
    <name evidence="3" type="ORF">D9T17_12820</name>
</gene>
<evidence type="ECO:0000256" key="1">
    <source>
        <dbReference type="SAM" id="SignalP"/>
    </source>
</evidence>
<keyword evidence="1" id="KW-0732">Signal</keyword>
<dbReference type="EMBL" id="RCTY01000032">
    <property type="protein sequence ID" value="ROU06579.1"/>
    <property type="molecule type" value="Genomic_DNA"/>
</dbReference>
<comment type="caution">
    <text evidence="3">The sequence shown here is derived from an EMBL/GenBank/DDBJ whole genome shotgun (WGS) entry which is preliminary data.</text>
</comment>
<sequence length="153" mass="16923">MNGNDPYARKATAALFAFIACLPAHAIACTMVYGNGWQGCVETPEREPVWFDRWGAVATDKSNGAFGAADTVSERARAIKKAINKCKDNKGVHCEIRLIYRNECAAAVSGRDWDFFNSDPDRETAIATAVRRCEEKDTDCKIVYARCSYAVSR</sequence>
<reference evidence="3 4" key="1">
    <citation type="submission" date="2018-10" db="EMBL/GenBank/DDBJ databases">
        <title>The genome of Lysobacter enzymogenes OH11.</title>
        <authorList>
            <person name="Liu F."/>
            <person name="Zhao Y."/>
            <person name="Qian G."/>
            <person name="Chen Y."/>
            <person name="Xu H."/>
        </authorList>
    </citation>
    <scope>NUCLEOTIDE SEQUENCE [LARGE SCALE GENOMIC DNA]</scope>
    <source>
        <strain evidence="3 4">OH11</strain>
    </source>
</reference>
<evidence type="ECO:0000313" key="4">
    <source>
        <dbReference type="Proteomes" id="UP000275910"/>
    </source>
</evidence>
<feature type="signal peptide" evidence="1">
    <location>
        <begin position="1"/>
        <end position="26"/>
    </location>
</feature>
<dbReference type="RefSeq" id="WP_123647776.1">
    <property type="nucleotide sequence ID" value="NZ_RCTY01000032.1"/>
</dbReference>
<dbReference type="Proteomes" id="UP000275910">
    <property type="component" value="Unassembled WGS sequence"/>
</dbReference>
<feature type="chain" id="PRO_5018114894" evidence="1">
    <location>
        <begin position="27"/>
        <end position="153"/>
    </location>
</feature>
<protein>
    <submittedName>
        <fullName evidence="3">DUF4189 domain-containing protein</fullName>
    </submittedName>
</protein>
<organism evidence="3 4">
    <name type="scientific">Lysobacter enzymogenes</name>
    <dbReference type="NCBI Taxonomy" id="69"/>
    <lineage>
        <taxon>Bacteria</taxon>
        <taxon>Pseudomonadati</taxon>
        <taxon>Pseudomonadota</taxon>
        <taxon>Gammaproteobacteria</taxon>
        <taxon>Lysobacterales</taxon>
        <taxon>Lysobacteraceae</taxon>
        <taxon>Lysobacter</taxon>
    </lineage>
</organism>
<dbReference type="Pfam" id="PF13827">
    <property type="entry name" value="DUF4189"/>
    <property type="match status" value="1"/>
</dbReference>
<name>A0A3N2RGM5_LYSEN</name>
<dbReference type="InterPro" id="IPR025240">
    <property type="entry name" value="DUF4189"/>
</dbReference>
<dbReference type="AlphaFoldDB" id="A0A3N2RGM5"/>
<evidence type="ECO:0000259" key="2">
    <source>
        <dbReference type="Pfam" id="PF13827"/>
    </source>
</evidence>
<proteinExistence type="predicted"/>
<feature type="domain" description="DUF4189" evidence="2">
    <location>
        <begin position="54"/>
        <end position="147"/>
    </location>
</feature>